<dbReference type="GO" id="GO:0006071">
    <property type="term" value="P:glycerol metabolic process"/>
    <property type="evidence" value="ECO:0007669"/>
    <property type="project" value="UniProtKB-KW"/>
</dbReference>
<dbReference type="Gene3D" id="1.10.8.870">
    <property type="entry name" value="Alpha-glycerophosphate oxidase, cap domain"/>
    <property type="match status" value="1"/>
</dbReference>
<evidence type="ECO:0000256" key="5">
    <source>
        <dbReference type="ARBA" id="ARBA00023002"/>
    </source>
</evidence>
<dbReference type="Gene3D" id="3.30.9.10">
    <property type="entry name" value="D-Amino Acid Oxidase, subunit A, domain 2"/>
    <property type="match status" value="1"/>
</dbReference>
<dbReference type="PANTHER" id="PTHR11985">
    <property type="entry name" value="GLYCEROL-3-PHOSPHATE DEHYDROGENASE"/>
    <property type="match status" value="1"/>
</dbReference>
<feature type="domain" description="FAD dependent oxidoreductase" evidence="6">
    <location>
        <begin position="8"/>
        <end position="131"/>
    </location>
</feature>
<dbReference type="InterPro" id="IPR000447">
    <property type="entry name" value="G3P_DH_FAD-dep"/>
</dbReference>
<reference evidence="8" key="1">
    <citation type="submission" date="2018-06" db="EMBL/GenBank/DDBJ databases">
        <authorList>
            <person name="Zhirakovskaya E."/>
        </authorList>
    </citation>
    <scope>NUCLEOTIDE SEQUENCE</scope>
</reference>
<keyword evidence="4" id="KW-0274">FAD</keyword>
<feature type="domain" description="Alpha-glycerophosphate oxidase C-terminal" evidence="7">
    <location>
        <begin position="191"/>
        <end position="312"/>
    </location>
</feature>
<gene>
    <name evidence="8" type="ORF">MNBD_BACTEROID07-1685</name>
</gene>
<dbReference type="GO" id="GO:0004368">
    <property type="term" value="F:glycerol-3-phosphate dehydrogenase (quinone) activity"/>
    <property type="evidence" value="ECO:0007669"/>
    <property type="project" value="UniProtKB-EC"/>
</dbReference>
<evidence type="ECO:0000256" key="3">
    <source>
        <dbReference type="ARBA" id="ARBA00022798"/>
    </source>
</evidence>
<accession>A0A3B0UP52</accession>
<name>A0A3B0UP52_9ZZZZ</name>
<evidence type="ECO:0000259" key="6">
    <source>
        <dbReference type="Pfam" id="PF01266"/>
    </source>
</evidence>
<evidence type="ECO:0000313" key="8">
    <source>
        <dbReference type="EMBL" id="VAW28202.1"/>
    </source>
</evidence>
<proteinExistence type="predicted"/>
<keyword evidence="3" id="KW-0319">Glycerol metabolism</keyword>
<comment type="cofactor">
    <cofactor evidence="1">
        <name>FAD</name>
        <dbReference type="ChEBI" id="CHEBI:57692"/>
    </cofactor>
</comment>
<evidence type="ECO:0000256" key="4">
    <source>
        <dbReference type="ARBA" id="ARBA00022827"/>
    </source>
</evidence>
<evidence type="ECO:0000256" key="1">
    <source>
        <dbReference type="ARBA" id="ARBA00001974"/>
    </source>
</evidence>
<evidence type="ECO:0000256" key="2">
    <source>
        <dbReference type="ARBA" id="ARBA00022630"/>
    </source>
</evidence>
<sequence length="328" mass="37021">TGEEGRFTAPVTVNCAGPWADMVIKSAATGNTKHNIQRSEGIHIITRKICENHAVTVMTKQDRHIMVMPWRGHSLIGTTDKEYFGNPDDYKVSKTSIMGLLEDVNENFNGADLKYDDVLFFYGGLRPLADTDTENSYESSRKYEIFDNADEGLDGLFTVEGGKYTTSRQLAVDVLKKMQKKFDKKFPKEISHNRPLYGSNIKNMETFLSQLLTDYPDFSKTSVDYIGRNYGTESHAVFQLARKNTKLAEVLNDDGEILAEVTYALQEEQALSLSDILFRRTGIGTLGNPGDTVIKKVAALAADHLNWDEKRRKSEIQKVQKRFMLPKV</sequence>
<protein>
    <submittedName>
        <fullName evidence="8">Glycerol-3-phosphate dehydrogenase</fullName>
        <ecNumber evidence="8">1.1.5.3</ecNumber>
    </submittedName>
</protein>
<dbReference type="PANTHER" id="PTHR11985:SF35">
    <property type="entry name" value="ANAEROBIC GLYCEROL-3-PHOSPHATE DEHYDROGENASE SUBUNIT A"/>
    <property type="match status" value="1"/>
</dbReference>
<dbReference type="Pfam" id="PF01266">
    <property type="entry name" value="DAO"/>
    <property type="match status" value="1"/>
</dbReference>
<feature type="non-terminal residue" evidence="8">
    <location>
        <position position="1"/>
    </location>
</feature>
<dbReference type="SUPFAM" id="SSF54373">
    <property type="entry name" value="FAD-linked reductases, C-terminal domain"/>
    <property type="match status" value="1"/>
</dbReference>
<dbReference type="EC" id="1.1.5.3" evidence="8"/>
<dbReference type="InterPro" id="IPR038299">
    <property type="entry name" value="DAO_C_sf"/>
</dbReference>
<dbReference type="GO" id="GO:0046168">
    <property type="term" value="P:glycerol-3-phosphate catabolic process"/>
    <property type="evidence" value="ECO:0007669"/>
    <property type="project" value="TreeGrafter"/>
</dbReference>
<dbReference type="InterPro" id="IPR031656">
    <property type="entry name" value="DAO_C"/>
</dbReference>
<organism evidence="8">
    <name type="scientific">hydrothermal vent metagenome</name>
    <dbReference type="NCBI Taxonomy" id="652676"/>
    <lineage>
        <taxon>unclassified sequences</taxon>
        <taxon>metagenomes</taxon>
        <taxon>ecological metagenomes</taxon>
    </lineage>
</organism>
<evidence type="ECO:0000259" key="7">
    <source>
        <dbReference type="Pfam" id="PF16901"/>
    </source>
</evidence>
<keyword evidence="5 8" id="KW-0560">Oxidoreductase</keyword>
<dbReference type="Pfam" id="PF16901">
    <property type="entry name" value="DAO_C"/>
    <property type="match status" value="1"/>
</dbReference>
<keyword evidence="2" id="KW-0285">Flavoprotein</keyword>
<dbReference type="EMBL" id="UOET01000206">
    <property type="protein sequence ID" value="VAW28202.1"/>
    <property type="molecule type" value="Genomic_DNA"/>
</dbReference>
<dbReference type="InterPro" id="IPR006076">
    <property type="entry name" value="FAD-dep_OxRdtase"/>
</dbReference>
<dbReference type="AlphaFoldDB" id="A0A3B0UP52"/>